<dbReference type="CDD" id="cd09084">
    <property type="entry name" value="EEP-2"/>
    <property type="match status" value="1"/>
</dbReference>
<keyword evidence="1" id="KW-1133">Transmembrane helix</keyword>
<feature type="transmembrane region" description="Helical" evidence="1">
    <location>
        <begin position="12"/>
        <end position="33"/>
    </location>
</feature>
<evidence type="ECO:0000256" key="1">
    <source>
        <dbReference type="SAM" id="Phobius"/>
    </source>
</evidence>
<dbReference type="PROSITE" id="PS51257">
    <property type="entry name" value="PROKAR_LIPOPROTEIN"/>
    <property type="match status" value="1"/>
</dbReference>
<dbReference type="GO" id="GO:0004527">
    <property type="term" value="F:exonuclease activity"/>
    <property type="evidence" value="ECO:0007669"/>
    <property type="project" value="UniProtKB-KW"/>
</dbReference>
<organism evidence="3">
    <name type="scientific">mine drainage metagenome</name>
    <dbReference type="NCBI Taxonomy" id="410659"/>
    <lineage>
        <taxon>unclassified sequences</taxon>
        <taxon>metagenomes</taxon>
        <taxon>ecological metagenomes</taxon>
    </lineage>
</organism>
<dbReference type="GO" id="GO:0004519">
    <property type="term" value="F:endonuclease activity"/>
    <property type="evidence" value="ECO:0007669"/>
    <property type="project" value="UniProtKB-KW"/>
</dbReference>
<keyword evidence="3" id="KW-0378">Hydrolase</keyword>
<keyword evidence="3" id="KW-0540">Nuclease</keyword>
<proteinExistence type="predicted"/>
<accession>A0A1J5SLT2</accession>
<dbReference type="InterPro" id="IPR005135">
    <property type="entry name" value="Endo/exonuclease/phosphatase"/>
</dbReference>
<keyword evidence="3" id="KW-0269">Exonuclease</keyword>
<dbReference type="SUPFAM" id="SSF56219">
    <property type="entry name" value="DNase I-like"/>
    <property type="match status" value="1"/>
</dbReference>
<sequence length="371" mass="42817">MAKNAVRKTSKKIFVIINLIIVVLFLSACLSPWLNPAQFWWIGFLGLLIPYFILILLFSVIFWLIAKPKLALISAVTLLIGWQQISVLLAFHTKNEFEKTKNKNGIRIVDWNVESFNGLSKNKAIKKHIREDIAGTITDLEPDIICLQEFNSTNHLNTETNNIALFAQDYPYYYFSKDYKRSNGAYNSGCIIFSKYPFIDSGRIKYRVAESLIYADVVKEKDTFRIYTTHLQSFKFKKEDYDGMDKIMERDEDALAASKNIFYKMKLAFKRRGAQAKIVDEAMAKSPYPSIICGDFNDVPNSYTYFHIKKNRQDVFLKKGFGIGRSFIALAPTLRIDYILPDNNFNIQQFDMVDEGLSDHIMLVTDLSLKK</sequence>
<comment type="caution">
    <text evidence="3">The sequence shown here is derived from an EMBL/GenBank/DDBJ whole genome shotgun (WGS) entry which is preliminary data.</text>
</comment>
<dbReference type="GO" id="GO:0016020">
    <property type="term" value="C:membrane"/>
    <property type="evidence" value="ECO:0007669"/>
    <property type="project" value="GOC"/>
</dbReference>
<dbReference type="InterPro" id="IPR036691">
    <property type="entry name" value="Endo/exonu/phosph_ase_sf"/>
</dbReference>
<dbReference type="EMBL" id="MLJW01000053">
    <property type="protein sequence ID" value="OIR05069.1"/>
    <property type="molecule type" value="Genomic_DNA"/>
</dbReference>
<dbReference type="Gene3D" id="3.60.10.10">
    <property type="entry name" value="Endonuclease/exonuclease/phosphatase"/>
    <property type="match status" value="1"/>
</dbReference>
<keyword evidence="1" id="KW-0812">Transmembrane</keyword>
<feature type="domain" description="Endonuclease/exonuclease/phosphatase" evidence="2">
    <location>
        <begin position="111"/>
        <end position="360"/>
    </location>
</feature>
<feature type="transmembrane region" description="Helical" evidence="1">
    <location>
        <begin position="39"/>
        <end position="63"/>
    </location>
</feature>
<keyword evidence="1" id="KW-0472">Membrane</keyword>
<keyword evidence="3" id="KW-0255">Endonuclease</keyword>
<dbReference type="AlphaFoldDB" id="A0A1J5SLT2"/>
<dbReference type="GO" id="GO:0006506">
    <property type="term" value="P:GPI anchor biosynthetic process"/>
    <property type="evidence" value="ECO:0007669"/>
    <property type="project" value="TreeGrafter"/>
</dbReference>
<feature type="transmembrane region" description="Helical" evidence="1">
    <location>
        <begin position="70"/>
        <end position="91"/>
    </location>
</feature>
<dbReference type="InterPro" id="IPR051916">
    <property type="entry name" value="GPI-anchor_lipid_remodeler"/>
</dbReference>
<gene>
    <name evidence="3" type="ORF">GALL_128850</name>
</gene>
<dbReference type="Pfam" id="PF03372">
    <property type="entry name" value="Exo_endo_phos"/>
    <property type="match status" value="1"/>
</dbReference>
<dbReference type="PANTHER" id="PTHR14859">
    <property type="entry name" value="CALCOFLUOR WHITE HYPERSENSITIVE PROTEIN PRECURSOR"/>
    <property type="match status" value="1"/>
</dbReference>
<reference evidence="3" key="1">
    <citation type="submission" date="2016-10" db="EMBL/GenBank/DDBJ databases">
        <title>Sequence of Gallionella enrichment culture.</title>
        <authorList>
            <person name="Poehlein A."/>
            <person name="Muehling M."/>
            <person name="Daniel R."/>
        </authorList>
    </citation>
    <scope>NUCLEOTIDE SEQUENCE</scope>
</reference>
<evidence type="ECO:0000313" key="3">
    <source>
        <dbReference type="EMBL" id="OIR05069.1"/>
    </source>
</evidence>
<dbReference type="PANTHER" id="PTHR14859:SF15">
    <property type="entry name" value="ENDONUCLEASE_EXONUCLEASE_PHOSPHATASE DOMAIN-CONTAINING PROTEIN"/>
    <property type="match status" value="1"/>
</dbReference>
<evidence type="ECO:0000259" key="2">
    <source>
        <dbReference type="Pfam" id="PF03372"/>
    </source>
</evidence>
<protein>
    <submittedName>
        <fullName evidence="3">Endonuclease/exonuclease/phosphatase family protein</fullName>
    </submittedName>
</protein>
<name>A0A1J5SLT2_9ZZZZ</name>